<sequence length="560" mass="64371">MGRNVLKSSVENASFSIIFQVFFRCITFVLNAYIIRTVGQEILGIMNVRLLLLESTILFLSKEPILKACLTNTSSRNWAQVINQIWLSVPLSVFINILLVYVWIYVLTPIEDKYLHQYILGCYAVALSCIVEQMSQVVVLVSQNFCFVRLKVILDTLYVVSRTIIFVYYVETDPDYPLNAFSLAQIISGVILCLAYYCFFVWYIPALNKVKERKQQESKEKSESKEVKTIFSDMADFPFTSFWQLFPGIMDNTENMLDTKLCLLTVSFLKQSVVKQVLTEGERYVMTISPVLTFSQQSMYDIVNNLGSLAARFIFRPIEESAYFYFTQMIKRDVILKNQKEKNISESAEVLSQLCKIVVTIGLLVVTFGQAYSYSFLFLYGGYKLVENNLSVILLRFHSFAIVLLAINGVTEGYVFATMNNQQLDRYNYIMVIFSISFLIISYLFTYIFGPVGFILANCINMTARIIHSLRFISKQYKDTKYRPLDGLIPGKKFFFALLISGIATRLSEMYLLQKSLIIHIGVGAVFFFITISIWALDNVVILRLALDKFKERRSSLKVD</sequence>
<dbReference type="EnsemblMetazoa" id="XM_050646672.1">
    <property type="protein sequence ID" value="XP_050502629.1"/>
    <property type="gene ID" value="LOC126881936"/>
</dbReference>
<feature type="transmembrane region" description="Helical" evidence="9">
    <location>
        <begin position="429"/>
        <end position="449"/>
    </location>
</feature>
<comment type="caution">
    <text evidence="9">Lacks conserved residue(s) required for the propagation of feature annotation.</text>
</comment>
<dbReference type="FunCoup" id="A0A6P7HFA1">
    <property type="interactions" value="1360"/>
</dbReference>
<feature type="transmembrane region" description="Helical" evidence="9">
    <location>
        <begin position="152"/>
        <end position="170"/>
    </location>
</feature>
<evidence type="ECO:0000256" key="4">
    <source>
        <dbReference type="ARBA" id="ARBA00022692"/>
    </source>
</evidence>
<evidence type="ECO:0000256" key="3">
    <source>
        <dbReference type="ARBA" id="ARBA00010288"/>
    </source>
</evidence>
<dbReference type="OrthoDB" id="9979195at2759"/>
<reference evidence="10" key="2">
    <citation type="submission" date="2025-05" db="UniProtKB">
        <authorList>
            <consortium name="EnsemblMetazoa"/>
        </authorList>
    </citation>
    <scope>IDENTIFICATION</scope>
</reference>
<evidence type="ECO:0000256" key="7">
    <source>
        <dbReference type="ARBA" id="ARBA00023136"/>
    </source>
</evidence>
<dbReference type="GO" id="GO:0006488">
    <property type="term" value="P:dolichol-linked oligosaccharide biosynthetic process"/>
    <property type="evidence" value="ECO:0007669"/>
    <property type="project" value="InterPro"/>
</dbReference>
<keyword evidence="11" id="KW-1185">Reference proteome</keyword>
<protein>
    <recommendedName>
        <fullName evidence="9">Protein RFT1 homolog</fullName>
    </recommendedName>
</protein>
<feature type="transmembrane region" description="Helical" evidence="9">
    <location>
        <begin position="393"/>
        <end position="417"/>
    </location>
</feature>
<feature type="transmembrane region" description="Helical" evidence="9">
    <location>
        <begin position="118"/>
        <end position="140"/>
    </location>
</feature>
<dbReference type="InterPro" id="IPR007594">
    <property type="entry name" value="RFT1"/>
</dbReference>
<evidence type="ECO:0000256" key="2">
    <source>
        <dbReference type="ARBA" id="ARBA00004922"/>
    </source>
</evidence>
<comment type="subcellular location">
    <subcellularLocation>
        <location evidence="1 9">Endoplasmic reticulum membrane</location>
        <topology evidence="1 9">Multi-pass membrane protein</topology>
    </subcellularLocation>
</comment>
<comment type="pathway">
    <text evidence="2">Protein modification; protein glycosylation.</text>
</comment>
<dbReference type="Proteomes" id="UP001652700">
    <property type="component" value="Unplaced"/>
</dbReference>
<keyword evidence="4 9" id="KW-0812">Transmembrane</keyword>
<feature type="transmembrane region" description="Helical" evidence="9">
    <location>
        <begin position="12"/>
        <end position="36"/>
    </location>
</feature>
<accession>A0A6P7HFA1</accession>
<proteinExistence type="inferred from homology"/>
<evidence type="ECO:0000256" key="9">
    <source>
        <dbReference type="RuleBase" id="RU365067"/>
    </source>
</evidence>
<keyword evidence="6 9" id="KW-1133">Transmembrane helix</keyword>
<evidence type="ECO:0000256" key="5">
    <source>
        <dbReference type="ARBA" id="ARBA00022824"/>
    </source>
</evidence>
<dbReference type="PANTHER" id="PTHR13117">
    <property type="entry name" value="ENDOPLASMIC RETICULUM MULTISPAN TRANSMEMBRANE PROTEIN-RELATED"/>
    <property type="match status" value="1"/>
</dbReference>
<feature type="transmembrane region" description="Helical" evidence="9">
    <location>
        <begin position="518"/>
        <end position="547"/>
    </location>
</feature>
<evidence type="ECO:0000313" key="12">
    <source>
        <dbReference type="RefSeq" id="XP_028154420.1"/>
    </source>
</evidence>
<feature type="transmembrane region" description="Helical" evidence="9">
    <location>
        <begin position="182"/>
        <end position="204"/>
    </location>
</feature>
<dbReference type="RefSeq" id="XP_028154420.1">
    <property type="nucleotide sequence ID" value="XM_028298619.1"/>
</dbReference>
<evidence type="ECO:0000313" key="11">
    <source>
        <dbReference type="Proteomes" id="UP001652700"/>
    </source>
</evidence>
<evidence type="ECO:0000256" key="8">
    <source>
        <dbReference type="ARBA" id="ARBA00045912"/>
    </source>
</evidence>
<dbReference type="GO" id="GO:0005789">
    <property type="term" value="C:endoplasmic reticulum membrane"/>
    <property type="evidence" value="ECO:0007669"/>
    <property type="project" value="UniProtKB-SubCell"/>
</dbReference>
<dbReference type="AlphaFoldDB" id="A0A6P7HFA1"/>
<comment type="similarity">
    <text evidence="3 9">Belongs to the RFT1 family.</text>
</comment>
<dbReference type="Pfam" id="PF04506">
    <property type="entry name" value="Rft-1"/>
    <property type="match status" value="1"/>
</dbReference>
<feature type="transmembrane region" description="Helical" evidence="9">
    <location>
        <begin position="357"/>
        <end position="381"/>
    </location>
</feature>
<feature type="transmembrane region" description="Helical" evidence="9">
    <location>
        <begin position="81"/>
        <end position="106"/>
    </location>
</feature>
<evidence type="ECO:0000313" key="10">
    <source>
        <dbReference type="EnsemblMetazoa" id="XP_050502629.1"/>
    </source>
</evidence>
<dbReference type="InParanoid" id="A0A6P7HFA1"/>
<dbReference type="PANTHER" id="PTHR13117:SF5">
    <property type="entry name" value="PROTEIN RFT1 HOMOLOG"/>
    <property type="match status" value="1"/>
</dbReference>
<keyword evidence="7 9" id="KW-0472">Membrane</keyword>
<dbReference type="GO" id="GO:0034203">
    <property type="term" value="P:glycolipid translocation"/>
    <property type="evidence" value="ECO:0007669"/>
    <property type="project" value="TreeGrafter"/>
</dbReference>
<name>A0A6P7HFA1_DIAVI</name>
<reference evidence="12" key="1">
    <citation type="submission" date="2025-04" db="UniProtKB">
        <authorList>
            <consortium name="RefSeq"/>
        </authorList>
    </citation>
    <scope>IDENTIFICATION</scope>
</reference>
<evidence type="ECO:0000256" key="6">
    <source>
        <dbReference type="ARBA" id="ARBA00022989"/>
    </source>
</evidence>
<evidence type="ECO:0000256" key="1">
    <source>
        <dbReference type="ARBA" id="ARBA00004477"/>
    </source>
</evidence>
<keyword evidence="5" id="KW-0256">Endoplasmic reticulum</keyword>
<organism evidence="12">
    <name type="scientific">Diabrotica virgifera virgifera</name>
    <name type="common">western corn rootworm</name>
    <dbReference type="NCBI Taxonomy" id="50390"/>
    <lineage>
        <taxon>Eukaryota</taxon>
        <taxon>Metazoa</taxon>
        <taxon>Ecdysozoa</taxon>
        <taxon>Arthropoda</taxon>
        <taxon>Hexapoda</taxon>
        <taxon>Insecta</taxon>
        <taxon>Pterygota</taxon>
        <taxon>Neoptera</taxon>
        <taxon>Endopterygota</taxon>
        <taxon>Coleoptera</taxon>
        <taxon>Polyphaga</taxon>
        <taxon>Cucujiformia</taxon>
        <taxon>Chrysomeloidea</taxon>
        <taxon>Chrysomelidae</taxon>
        <taxon>Galerucinae</taxon>
        <taxon>Diabroticina</taxon>
        <taxon>Diabroticites</taxon>
        <taxon>Diabrotica</taxon>
    </lineage>
</organism>
<gene>
    <name evidence="12" type="primary">LOC114347977</name>
</gene>
<comment type="function">
    <text evidence="8 9">Intramembrane glycolipid transporter that operates in the biosynthetic pathway of dolichol-linked oligosaccharides, the glycan precursors employed in protein asparagine (N)-glycosylation. The sequential addition of sugars to dolichol pyrophosphate produces dolichol-linked oligosaccharides containing fourteen sugars, including two GlcNAcs, nine mannoses and three glucoses. Once assembled, the oligosaccharide is transferred from the lipid to nascent proteins by oligosaccharyltransferases. The assembly of dolichol-linked oligosaccharides begins on the cytosolic side of the endoplasmic reticulum membrane and finishes in its lumen. RFT1 could mediate the translocation of the cytosolically oriented intermediate DolPP-GlcNAc2Man5, produced by ALG11, into the ER lumen where dolichol-linked oligosaccharides assembly continues. However, the intramembrane lipid transporter activity could not be confirmed in vitro.</text>
</comment>